<gene>
    <name evidence="1" type="ORF">KIN20_004286</name>
</gene>
<dbReference type="Proteomes" id="UP001196413">
    <property type="component" value="Unassembled WGS sequence"/>
</dbReference>
<evidence type="ECO:0000313" key="1">
    <source>
        <dbReference type="EMBL" id="KAJ1348885.1"/>
    </source>
</evidence>
<keyword evidence="2" id="KW-1185">Reference proteome</keyword>
<evidence type="ECO:0000313" key="2">
    <source>
        <dbReference type="Proteomes" id="UP001196413"/>
    </source>
</evidence>
<reference evidence="1" key="1">
    <citation type="submission" date="2021-06" db="EMBL/GenBank/DDBJ databases">
        <title>Parelaphostrongylus tenuis whole genome reference sequence.</title>
        <authorList>
            <person name="Garwood T.J."/>
            <person name="Larsen P.A."/>
            <person name="Fountain-Jones N.M."/>
            <person name="Garbe J.R."/>
            <person name="Macchietto M.G."/>
            <person name="Kania S.A."/>
            <person name="Gerhold R.W."/>
            <person name="Richards J.E."/>
            <person name="Wolf T.M."/>
        </authorList>
    </citation>
    <scope>NUCLEOTIDE SEQUENCE</scope>
    <source>
        <strain evidence="1">MNPRO001-30</strain>
        <tissue evidence="1">Meninges</tissue>
    </source>
</reference>
<organism evidence="1 2">
    <name type="scientific">Parelaphostrongylus tenuis</name>
    <name type="common">Meningeal worm</name>
    <dbReference type="NCBI Taxonomy" id="148309"/>
    <lineage>
        <taxon>Eukaryota</taxon>
        <taxon>Metazoa</taxon>
        <taxon>Ecdysozoa</taxon>
        <taxon>Nematoda</taxon>
        <taxon>Chromadorea</taxon>
        <taxon>Rhabditida</taxon>
        <taxon>Rhabditina</taxon>
        <taxon>Rhabditomorpha</taxon>
        <taxon>Strongyloidea</taxon>
        <taxon>Metastrongylidae</taxon>
        <taxon>Parelaphostrongylus</taxon>
    </lineage>
</organism>
<accession>A0AAD5LYK5</accession>
<proteinExistence type="predicted"/>
<dbReference type="AlphaFoldDB" id="A0AAD5LYK5"/>
<name>A0AAD5LYK5_PARTN</name>
<dbReference type="EMBL" id="JAHQIW010000576">
    <property type="protein sequence ID" value="KAJ1348885.1"/>
    <property type="molecule type" value="Genomic_DNA"/>
</dbReference>
<sequence length="169" mass="19580">MLKLPGFKLASVYKAVKCIKKTEALRNVVENVVQAPCLLWKRLRRSAAKFNKIRSDRCAKWLAKLVISECSVPKIELQDPCVQLSKQKGKEERISKSRQMIHLIAGARLSKKLSCREEFAVEPLHYRQCRRQILKKSQQKFTVAKNHQPQSFSEVREAVDRLVLLGIRR</sequence>
<comment type="caution">
    <text evidence="1">The sequence shown here is derived from an EMBL/GenBank/DDBJ whole genome shotgun (WGS) entry which is preliminary data.</text>
</comment>
<protein>
    <submittedName>
        <fullName evidence="1">Uncharacterized protein</fullName>
    </submittedName>
</protein>